<gene>
    <name evidence="2" type="ORF">DEU29_101147</name>
</gene>
<organism evidence="2 3">
    <name type="scientific">Idiomarina aquatica</name>
    <dbReference type="NCBI Taxonomy" id="1327752"/>
    <lineage>
        <taxon>Bacteria</taxon>
        <taxon>Pseudomonadati</taxon>
        <taxon>Pseudomonadota</taxon>
        <taxon>Gammaproteobacteria</taxon>
        <taxon>Alteromonadales</taxon>
        <taxon>Idiomarinaceae</taxon>
        <taxon>Idiomarina</taxon>
    </lineage>
</organism>
<reference evidence="2 3" key="1">
    <citation type="submission" date="2019-03" db="EMBL/GenBank/DDBJ databases">
        <title>Freshwater and sediment microbial communities from various areas in North America, analyzing microbe dynamics in response to fracking.</title>
        <authorList>
            <person name="Lamendella R."/>
        </authorList>
    </citation>
    <scope>NUCLEOTIDE SEQUENCE [LARGE SCALE GENOMIC DNA]</scope>
    <source>
        <strain evidence="2 3">18_TX</strain>
    </source>
</reference>
<dbReference type="GO" id="GO:0004553">
    <property type="term" value="F:hydrolase activity, hydrolyzing O-glycosyl compounds"/>
    <property type="evidence" value="ECO:0007669"/>
    <property type="project" value="TreeGrafter"/>
</dbReference>
<dbReference type="InterPro" id="IPR008886">
    <property type="entry name" value="UPF0227/Esterase_YqiA"/>
</dbReference>
<dbReference type="Proteomes" id="UP000295531">
    <property type="component" value="Unassembled WGS sequence"/>
</dbReference>
<dbReference type="RefSeq" id="WP_133538281.1">
    <property type="nucleotide sequence ID" value="NZ_SNXI01000001.1"/>
</dbReference>
<proteinExistence type="predicted"/>
<dbReference type="SUPFAM" id="SSF53474">
    <property type="entry name" value="alpha/beta-Hydrolases"/>
    <property type="match status" value="1"/>
</dbReference>
<accession>A0A4V3CQ99</accession>
<keyword evidence="1 2" id="KW-0378">Hydrolase</keyword>
<dbReference type="InterPro" id="IPR052382">
    <property type="entry name" value="ABHD10_acyl-thioesterase"/>
</dbReference>
<protein>
    <submittedName>
        <fullName evidence="2">Alpha/beta superfamily hydrolase</fullName>
    </submittedName>
</protein>
<dbReference type="PANTHER" id="PTHR16138:SF7">
    <property type="entry name" value="PALMITOYL-PROTEIN THIOESTERASE ABHD10, MITOCHONDRIAL"/>
    <property type="match status" value="1"/>
</dbReference>
<sequence>MHVIFNHGKESGPWGTKIKRLAEVAQKLGCSVESLDYEGEYDADQRVKQLQAHVHGCSSGPLLLVGSSMGGYVATAVAGAIECSGLFVMAPAYYLGGYTNLDNLNLSCPVSIIHGWRDNVVPVENSWRFAQPMNADLHIVNDDHRLVDTLDHTAAIFERFLKDIMAGEQYGRV</sequence>
<evidence type="ECO:0000313" key="2">
    <source>
        <dbReference type="EMBL" id="TDP40603.1"/>
    </source>
</evidence>
<evidence type="ECO:0000313" key="3">
    <source>
        <dbReference type="Proteomes" id="UP000295531"/>
    </source>
</evidence>
<dbReference type="EMBL" id="SNXI01000001">
    <property type="protein sequence ID" value="TDP40603.1"/>
    <property type="molecule type" value="Genomic_DNA"/>
</dbReference>
<dbReference type="OrthoDB" id="264572at2"/>
<dbReference type="Gene3D" id="3.40.50.1820">
    <property type="entry name" value="alpha/beta hydrolase"/>
    <property type="match status" value="1"/>
</dbReference>
<evidence type="ECO:0000256" key="1">
    <source>
        <dbReference type="ARBA" id="ARBA00022801"/>
    </source>
</evidence>
<dbReference type="AlphaFoldDB" id="A0A4V3CQ99"/>
<dbReference type="Pfam" id="PF05728">
    <property type="entry name" value="UPF0227"/>
    <property type="match status" value="1"/>
</dbReference>
<keyword evidence="3" id="KW-1185">Reference proteome</keyword>
<name>A0A4V3CQ99_9GAMM</name>
<comment type="caution">
    <text evidence="2">The sequence shown here is derived from an EMBL/GenBank/DDBJ whole genome shotgun (WGS) entry which is preliminary data.</text>
</comment>
<dbReference type="InterPro" id="IPR029058">
    <property type="entry name" value="AB_hydrolase_fold"/>
</dbReference>
<dbReference type="PANTHER" id="PTHR16138">
    <property type="entry name" value="MYCOPHENOLIC ACID ACYL-GLUCURONIDE ESTERASE, MITOCHONDRIAL"/>
    <property type="match status" value="1"/>
</dbReference>